<accession>A0ABR9RT83</accession>
<dbReference type="PROSITE" id="PS51318">
    <property type="entry name" value="TAT"/>
    <property type="match status" value="1"/>
</dbReference>
<dbReference type="RefSeq" id="WP_193638122.1">
    <property type="nucleotide sequence ID" value="NZ_JADCSA010000007.1"/>
</dbReference>
<organism evidence="1 2">
    <name type="scientific">Nocardioides malaquae</name>
    <dbReference type="NCBI Taxonomy" id="2773426"/>
    <lineage>
        <taxon>Bacteria</taxon>
        <taxon>Bacillati</taxon>
        <taxon>Actinomycetota</taxon>
        <taxon>Actinomycetes</taxon>
        <taxon>Propionibacteriales</taxon>
        <taxon>Nocardioidaceae</taxon>
        <taxon>Nocardioides</taxon>
    </lineage>
</organism>
<comment type="caution">
    <text evidence="1">The sequence shown here is derived from an EMBL/GenBank/DDBJ whole genome shotgun (WGS) entry which is preliminary data.</text>
</comment>
<keyword evidence="2" id="KW-1185">Reference proteome</keyword>
<evidence type="ECO:0000313" key="1">
    <source>
        <dbReference type="EMBL" id="MBE7324789.1"/>
    </source>
</evidence>
<name>A0ABR9RT83_9ACTN</name>
<proteinExistence type="predicted"/>
<dbReference type="EMBL" id="JADCSA010000007">
    <property type="protein sequence ID" value="MBE7324789.1"/>
    <property type="molecule type" value="Genomic_DNA"/>
</dbReference>
<protein>
    <recommendedName>
        <fullName evidence="3">DUF11 domain-containing protein</fullName>
    </recommendedName>
</protein>
<dbReference type="Proteomes" id="UP000756387">
    <property type="component" value="Unassembled WGS sequence"/>
</dbReference>
<dbReference type="InterPro" id="IPR006311">
    <property type="entry name" value="TAT_signal"/>
</dbReference>
<sequence>MTHDHDSSALSEACAAPAVRTPMLGRRRVLQAAAWSVPAVTVASAAPAFATSGEALQALSFTSGAFWRPLSAEANSFGEGFYWSLVPETTIMWITALTNNGASALSNVQLALSVPLGTAAKRDFMVLDAGGTTTVPALNALTNRSASGVGITVPQLPANSTTTLTVAIAAPSDLSRGTAAAWPLTVTPPAAGTTTSVPITTYTAFRNSVG</sequence>
<reference evidence="1 2" key="1">
    <citation type="submission" date="2020-10" db="EMBL/GenBank/DDBJ databases">
        <title>Nocardioides sp. isolated from sludge.</title>
        <authorList>
            <person name="Zhang X."/>
        </authorList>
    </citation>
    <scope>NUCLEOTIDE SEQUENCE [LARGE SCALE GENOMIC DNA]</scope>
    <source>
        <strain evidence="1 2">Y6</strain>
    </source>
</reference>
<evidence type="ECO:0008006" key="3">
    <source>
        <dbReference type="Google" id="ProtNLM"/>
    </source>
</evidence>
<gene>
    <name evidence="1" type="ORF">IEQ44_08995</name>
</gene>
<evidence type="ECO:0000313" key="2">
    <source>
        <dbReference type="Proteomes" id="UP000756387"/>
    </source>
</evidence>